<dbReference type="Pfam" id="PF13520">
    <property type="entry name" value="AA_permease_2"/>
    <property type="match status" value="1"/>
</dbReference>
<evidence type="ECO:0000313" key="8">
    <source>
        <dbReference type="EMBL" id="RNM11818.1"/>
    </source>
</evidence>
<evidence type="ECO:0000256" key="1">
    <source>
        <dbReference type="ARBA" id="ARBA00004651"/>
    </source>
</evidence>
<dbReference type="GO" id="GO:0005886">
    <property type="term" value="C:plasma membrane"/>
    <property type="evidence" value="ECO:0007669"/>
    <property type="project" value="UniProtKB-SubCell"/>
</dbReference>
<feature type="transmembrane region" description="Helical" evidence="7">
    <location>
        <begin position="389"/>
        <end position="416"/>
    </location>
</feature>
<reference evidence="8 9" key="1">
    <citation type="submission" date="2018-11" db="EMBL/GenBank/DDBJ databases">
        <authorList>
            <person name="Li F."/>
        </authorList>
    </citation>
    <scope>NUCLEOTIDE SEQUENCE [LARGE SCALE GENOMIC DNA]</scope>
    <source>
        <strain evidence="8 9">Gsoil 818</strain>
    </source>
</reference>
<evidence type="ECO:0000256" key="6">
    <source>
        <dbReference type="SAM" id="MobiDB-lite"/>
    </source>
</evidence>
<dbReference type="InterPro" id="IPR002293">
    <property type="entry name" value="AA/rel_permease1"/>
</dbReference>
<feature type="transmembrane region" description="Helical" evidence="7">
    <location>
        <begin position="76"/>
        <end position="95"/>
    </location>
</feature>
<feature type="transmembrane region" description="Helical" evidence="7">
    <location>
        <begin position="185"/>
        <end position="205"/>
    </location>
</feature>
<dbReference type="EMBL" id="RJSF01000047">
    <property type="protein sequence ID" value="RNM11818.1"/>
    <property type="molecule type" value="Genomic_DNA"/>
</dbReference>
<dbReference type="PANTHER" id="PTHR42770:SF16">
    <property type="entry name" value="AMINO ACID PERMEASE"/>
    <property type="match status" value="1"/>
</dbReference>
<organism evidence="8 9">
    <name type="scientific">Nocardioides pocheonensis</name>
    <dbReference type="NCBI Taxonomy" id="661485"/>
    <lineage>
        <taxon>Bacteria</taxon>
        <taxon>Bacillati</taxon>
        <taxon>Actinomycetota</taxon>
        <taxon>Actinomycetes</taxon>
        <taxon>Propionibacteriales</taxon>
        <taxon>Nocardioidaceae</taxon>
        <taxon>Nocardioides</taxon>
    </lineage>
</organism>
<evidence type="ECO:0000313" key="9">
    <source>
        <dbReference type="Proteomes" id="UP000279994"/>
    </source>
</evidence>
<keyword evidence="2" id="KW-1003">Cell membrane</keyword>
<feature type="transmembrane region" description="Helical" evidence="7">
    <location>
        <begin position="316"/>
        <end position="341"/>
    </location>
</feature>
<name>A0A3N0GI77_9ACTN</name>
<protein>
    <submittedName>
        <fullName evidence="8">APC family permease</fullName>
    </submittedName>
</protein>
<evidence type="ECO:0000256" key="3">
    <source>
        <dbReference type="ARBA" id="ARBA00022692"/>
    </source>
</evidence>
<dbReference type="PANTHER" id="PTHR42770">
    <property type="entry name" value="AMINO ACID TRANSPORTER-RELATED"/>
    <property type="match status" value="1"/>
</dbReference>
<keyword evidence="9" id="KW-1185">Reference proteome</keyword>
<sequence>MSPDFRAADSTLPPPTGLAQGQDNDVQAAKGDTHTLEGHMGTFELMMTVLAFTAPIVVVVAFIPFVLVFGGIGAPAIFGIAAVLLLFFAVGYTTMSRFLPNPGAFYAYITAGLGRPLGLASSFIAVFGYVMMAVGTYLLLGVVASSLVDTTFHGPTITWYWLSLVGVALTGVLGYFRIDLSAKVLTVAMLCEVAIVAIFDLAVFRDGGPQGRSLEPFTLHAVTSGSLGLGLLFAAGSFLGFEATAIFRDEVKNPLKTIPRATYLCVVLIGVLYVVTSWLTTVAFGHSKTLEVAFKDPSGMVPHAAEQYVGVWARDVVTILVVSSAFAAVLSVQNILARYIFSLGTDRVLPRALGKVHPTHGSPYLSSLLITTVSAIGVLLSVGADPIALYAKIAGIGGFGLMLLIFLTGVSVVAFFRRHPQHAAHATVWHTVVAPLLGSAGMGAVLYLSITHFKLVTGGSMEEAIILQVALWVIFVAGLVAAAVFRSTRPDTYARIGRQKVG</sequence>
<evidence type="ECO:0000256" key="5">
    <source>
        <dbReference type="ARBA" id="ARBA00023136"/>
    </source>
</evidence>
<feature type="transmembrane region" description="Helical" evidence="7">
    <location>
        <begin position="428"/>
        <end position="450"/>
    </location>
</feature>
<feature type="region of interest" description="Disordered" evidence="6">
    <location>
        <begin position="1"/>
        <end position="23"/>
    </location>
</feature>
<feature type="transmembrane region" description="Helical" evidence="7">
    <location>
        <begin position="49"/>
        <end position="70"/>
    </location>
</feature>
<dbReference type="Gene3D" id="1.20.1740.10">
    <property type="entry name" value="Amino acid/polyamine transporter I"/>
    <property type="match status" value="1"/>
</dbReference>
<dbReference type="Proteomes" id="UP000279994">
    <property type="component" value="Unassembled WGS sequence"/>
</dbReference>
<keyword evidence="5 7" id="KW-0472">Membrane</keyword>
<comment type="caution">
    <text evidence="8">The sequence shown here is derived from an EMBL/GenBank/DDBJ whole genome shotgun (WGS) entry which is preliminary data.</text>
</comment>
<dbReference type="GO" id="GO:0022857">
    <property type="term" value="F:transmembrane transporter activity"/>
    <property type="evidence" value="ECO:0007669"/>
    <property type="project" value="InterPro"/>
</dbReference>
<feature type="transmembrane region" description="Helical" evidence="7">
    <location>
        <begin position="261"/>
        <end position="284"/>
    </location>
</feature>
<feature type="transmembrane region" description="Helical" evidence="7">
    <location>
        <begin position="159"/>
        <end position="178"/>
    </location>
</feature>
<dbReference type="OrthoDB" id="137613at2"/>
<keyword evidence="4 7" id="KW-1133">Transmembrane helix</keyword>
<comment type="subcellular location">
    <subcellularLocation>
        <location evidence="1">Cell membrane</location>
        <topology evidence="1">Multi-pass membrane protein</topology>
    </subcellularLocation>
</comment>
<dbReference type="PIRSF" id="PIRSF006060">
    <property type="entry name" value="AA_transporter"/>
    <property type="match status" value="1"/>
</dbReference>
<feature type="transmembrane region" description="Helical" evidence="7">
    <location>
        <begin position="465"/>
        <end position="485"/>
    </location>
</feature>
<dbReference type="AlphaFoldDB" id="A0A3N0GI77"/>
<evidence type="ECO:0000256" key="7">
    <source>
        <dbReference type="SAM" id="Phobius"/>
    </source>
</evidence>
<dbReference type="InterPro" id="IPR050367">
    <property type="entry name" value="APC_superfamily"/>
</dbReference>
<evidence type="ECO:0000256" key="4">
    <source>
        <dbReference type="ARBA" id="ARBA00022989"/>
    </source>
</evidence>
<dbReference type="RefSeq" id="WP_123225052.1">
    <property type="nucleotide sequence ID" value="NZ_RJSF01000047.1"/>
</dbReference>
<feature type="transmembrane region" description="Helical" evidence="7">
    <location>
        <begin position="116"/>
        <end position="139"/>
    </location>
</feature>
<evidence type="ECO:0000256" key="2">
    <source>
        <dbReference type="ARBA" id="ARBA00022475"/>
    </source>
</evidence>
<keyword evidence="3 7" id="KW-0812">Transmembrane</keyword>
<accession>A0A3N0GI77</accession>
<gene>
    <name evidence="8" type="ORF">EFL26_21980</name>
</gene>
<proteinExistence type="predicted"/>
<feature type="transmembrane region" description="Helical" evidence="7">
    <location>
        <begin position="362"/>
        <end position="383"/>
    </location>
</feature>
<feature type="transmembrane region" description="Helical" evidence="7">
    <location>
        <begin position="217"/>
        <end position="241"/>
    </location>
</feature>